<dbReference type="EMBL" id="UINC01000639">
    <property type="protein sequence ID" value="SUZ58751.1"/>
    <property type="molecule type" value="Genomic_DNA"/>
</dbReference>
<dbReference type="AlphaFoldDB" id="A0A381NVW0"/>
<reference evidence="1" key="1">
    <citation type="submission" date="2018-05" db="EMBL/GenBank/DDBJ databases">
        <authorList>
            <person name="Lanie J.A."/>
            <person name="Ng W.-L."/>
            <person name="Kazmierczak K.M."/>
            <person name="Andrzejewski T.M."/>
            <person name="Davidsen T.M."/>
            <person name="Wayne K.J."/>
            <person name="Tettelin H."/>
            <person name="Glass J.I."/>
            <person name="Rusch D."/>
            <person name="Podicherti R."/>
            <person name="Tsui H.-C.T."/>
            <person name="Winkler M.E."/>
        </authorList>
    </citation>
    <scope>NUCLEOTIDE SEQUENCE</scope>
</reference>
<proteinExistence type="predicted"/>
<gene>
    <name evidence="1" type="ORF">METZ01_LOCUS11605</name>
</gene>
<protein>
    <submittedName>
        <fullName evidence="1">Uncharacterized protein</fullName>
    </submittedName>
</protein>
<organism evidence="1">
    <name type="scientific">marine metagenome</name>
    <dbReference type="NCBI Taxonomy" id="408172"/>
    <lineage>
        <taxon>unclassified sequences</taxon>
        <taxon>metagenomes</taxon>
        <taxon>ecological metagenomes</taxon>
    </lineage>
</organism>
<name>A0A381NVW0_9ZZZZ</name>
<sequence length="26" mass="2771">MLASANKAIRNTTTFIRSAENAATAF</sequence>
<evidence type="ECO:0000313" key="1">
    <source>
        <dbReference type="EMBL" id="SUZ58751.1"/>
    </source>
</evidence>
<accession>A0A381NVW0</accession>